<sequence length="580" mass="64338">MLGPILFIRKSGSKLANEVCERFAEVGFQGNMISYLTQKLNMPLVQASNIVTNFVGTASLTPLLGGLIADSFAGRFWTILVGSIIYDLGLLFVTTTAVLPKFRPPPCPTQQNCIEASTPQLGVFFVCLLFIVLGTGGIRPNVVTFGADQIDMTKSKVESRSWNYFNWYFFVMGMASLTALTVVVYVQDNVGWGWGLGIPTIAMAISIIIFVVGFPLYKKLKPPGSPLIRLAQVVVAAMKKRKAVVPSDPSMLYQNKELDAAISTNGRLLHTDRFKCLDKAAVVAKEEATDLSPPDLWNVATVHRVEELKSTIRVLPIWAAGIIVITASAHQHSFAIQQARTMNRHLSPSFQIPPASLSLFNILTRQISLIFYERLFVPLVRPFTGNPRGITTLQRTGIGYGINIFSTIAAALVEIKRKHAAAEHNLLDSPKSIIPLSVYWLVPQYCLHGVAEAFLSVGYLEFLYDQLPESMRSIAAALYWVSISLGNYLSTFLVSMIHKYTGMSSNWLPDRNLNRGKLDDYYWLVSGLQFLNLVYFVISAWRYTYKPIAKVDDVGVQGDVELANNSEVATETMVNDQNKD</sequence>
<evidence type="ECO:0000256" key="1">
    <source>
        <dbReference type="ARBA" id="ARBA00004141"/>
    </source>
</evidence>
<evidence type="ECO:0000256" key="5">
    <source>
        <dbReference type="ARBA" id="ARBA00023136"/>
    </source>
</evidence>
<organism evidence="7 8">
    <name type="scientific">Dillenia turbinata</name>
    <dbReference type="NCBI Taxonomy" id="194707"/>
    <lineage>
        <taxon>Eukaryota</taxon>
        <taxon>Viridiplantae</taxon>
        <taxon>Streptophyta</taxon>
        <taxon>Embryophyta</taxon>
        <taxon>Tracheophyta</taxon>
        <taxon>Spermatophyta</taxon>
        <taxon>Magnoliopsida</taxon>
        <taxon>eudicotyledons</taxon>
        <taxon>Gunneridae</taxon>
        <taxon>Pentapetalae</taxon>
        <taxon>Dilleniales</taxon>
        <taxon>Dilleniaceae</taxon>
        <taxon>Dillenia</taxon>
    </lineage>
</organism>
<keyword evidence="5 6" id="KW-0472">Membrane</keyword>
<feature type="transmembrane region" description="Helical" evidence="6">
    <location>
        <begin position="192"/>
        <end position="217"/>
    </location>
</feature>
<dbReference type="PANTHER" id="PTHR11654">
    <property type="entry name" value="OLIGOPEPTIDE TRANSPORTER-RELATED"/>
    <property type="match status" value="1"/>
</dbReference>
<comment type="similarity">
    <text evidence="2">Belongs to the major facilitator superfamily. Proton-dependent oligopeptide transporter (POT/PTR) (TC 2.A.17) family.</text>
</comment>
<keyword evidence="3 6" id="KW-0812">Transmembrane</keyword>
<keyword evidence="4 6" id="KW-1133">Transmembrane helix</keyword>
<evidence type="ECO:0000256" key="4">
    <source>
        <dbReference type="ARBA" id="ARBA00022989"/>
    </source>
</evidence>
<dbReference type="InterPro" id="IPR036259">
    <property type="entry name" value="MFS_trans_sf"/>
</dbReference>
<feature type="transmembrane region" description="Helical" evidence="6">
    <location>
        <begin position="76"/>
        <end position="99"/>
    </location>
</feature>
<evidence type="ECO:0000256" key="6">
    <source>
        <dbReference type="SAM" id="Phobius"/>
    </source>
</evidence>
<dbReference type="Pfam" id="PF00854">
    <property type="entry name" value="PTR2"/>
    <property type="match status" value="1"/>
</dbReference>
<dbReference type="Proteomes" id="UP001370490">
    <property type="component" value="Unassembled WGS sequence"/>
</dbReference>
<comment type="subcellular location">
    <subcellularLocation>
        <location evidence="1">Membrane</location>
        <topology evidence="1">Multi-pass membrane protein</topology>
    </subcellularLocation>
</comment>
<feature type="transmembrane region" description="Helical" evidence="6">
    <location>
        <begin position="119"/>
        <end position="143"/>
    </location>
</feature>
<dbReference type="GO" id="GO:0016020">
    <property type="term" value="C:membrane"/>
    <property type="evidence" value="ECO:0007669"/>
    <property type="project" value="UniProtKB-SubCell"/>
</dbReference>
<proteinExistence type="inferred from homology"/>
<protein>
    <submittedName>
        <fullName evidence="7">Proton-dependent oligopeptide transporter family</fullName>
    </submittedName>
</protein>
<name>A0AAN8VWC2_9MAGN</name>
<accession>A0AAN8VWC2</accession>
<dbReference type="SUPFAM" id="SSF103473">
    <property type="entry name" value="MFS general substrate transporter"/>
    <property type="match status" value="1"/>
</dbReference>
<evidence type="ECO:0000313" key="7">
    <source>
        <dbReference type="EMBL" id="KAK6942128.1"/>
    </source>
</evidence>
<feature type="transmembrane region" description="Helical" evidence="6">
    <location>
        <begin position="50"/>
        <end position="69"/>
    </location>
</feature>
<dbReference type="AlphaFoldDB" id="A0AAN8VWC2"/>
<evidence type="ECO:0000256" key="3">
    <source>
        <dbReference type="ARBA" id="ARBA00022692"/>
    </source>
</evidence>
<dbReference type="GO" id="GO:0022857">
    <property type="term" value="F:transmembrane transporter activity"/>
    <property type="evidence" value="ECO:0007669"/>
    <property type="project" value="InterPro"/>
</dbReference>
<feature type="transmembrane region" description="Helical" evidence="6">
    <location>
        <begin position="521"/>
        <end position="541"/>
    </location>
</feature>
<dbReference type="Gene3D" id="1.20.1250.20">
    <property type="entry name" value="MFS general substrate transporter like domains"/>
    <property type="match status" value="1"/>
</dbReference>
<comment type="caution">
    <text evidence="7">The sequence shown here is derived from an EMBL/GenBank/DDBJ whole genome shotgun (WGS) entry which is preliminary data.</text>
</comment>
<feature type="transmembrane region" description="Helical" evidence="6">
    <location>
        <begin position="164"/>
        <end position="186"/>
    </location>
</feature>
<keyword evidence="8" id="KW-1185">Reference proteome</keyword>
<evidence type="ECO:0000313" key="8">
    <source>
        <dbReference type="Proteomes" id="UP001370490"/>
    </source>
</evidence>
<dbReference type="EMBL" id="JBAMMX010000004">
    <property type="protein sequence ID" value="KAK6942128.1"/>
    <property type="molecule type" value="Genomic_DNA"/>
</dbReference>
<gene>
    <name evidence="7" type="ORF">RJ641_027505</name>
</gene>
<evidence type="ECO:0000256" key="2">
    <source>
        <dbReference type="ARBA" id="ARBA00005982"/>
    </source>
</evidence>
<feature type="transmembrane region" description="Helical" evidence="6">
    <location>
        <begin position="477"/>
        <end position="501"/>
    </location>
</feature>
<reference evidence="7 8" key="1">
    <citation type="submission" date="2023-12" db="EMBL/GenBank/DDBJ databases">
        <title>A high-quality genome assembly for Dillenia turbinata (Dilleniales).</title>
        <authorList>
            <person name="Chanderbali A."/>
        </authorList>
    </citation>
    <scope>NUCLEOTIDE SEQUENCE [LARGE SCALE GENOMIC DNA]</scope>
    <source>
        <strain evidence="7">LSX21</strain>
        <tissue evidence="7">Leaf</tissue>
    </source>
</reference>
<dbReference type="InterPro" id="IPR000109">
    <property type="entry name" value="POT_fam"/>
</dbReference>